<proteinExistence type="predicted"/>
<evidence type="ECO:0000313" key="1">
    <source>
        <dbReference type="EMBL" id="EIM15656.1"/>
    </source>
</evidence>
<organism evidence="1 2">
    <name type="scientific">Pseudomonas chlororaphis O6</name>
    <dbReference type="NCBI Taxonomy" id="1037915"/>
    <lineage>
        <taxon>Bacteria</taxon>
        <taxon>Pseudomonadati</taxon>
        <taxon>Pseudomonadota</taxon>
        <taxon>Gammaproteobacteria</taxon>
        <taxon>Pseudomonadales</taxon>
        <taxon>Pseudomonadaceae</taxon>
        <taxon>Pseudomonas</taxon>
    </lineage>
</organism>
<dbReference type="Proteomes" id="UP000003790">
    <property type="component" value="Chromosome"/>
</dbReference>
<protein>
    <submittedName>
        <fullName evidence="1">Uncharacterized protein</fullName>
    </submittedName>
</protein>
<evidence type="ECO:0000313" key="2">
    <source>
        <dbReference type="Proteomes" id="UP000003790"/>
    </source>
</evidence>
<accession>A0AB33WRA4</accession>
<gene>
    <name evidence="1" type="ORF">PchlO6_2651</name>
</gene>
<sequence length="48" mass="5321">MPRQDEAGKLSQHPQLGELAEGAAKRVLSAQIRLSIRQVAIDRREEPA</sequence>
<comment type="caution">
    <text evidence="1">The sequence shown here is derived from an EMBL/GenBank/DDBJ whole genome shotgun (WGS) entry which is preliminary data.</text>
</comment>
<name>A0AB33WRA4_9PSED</name>
<dbReference type="AlphaFoldDB" id="A0AB33WRA4"/>
<reference evidence="1 2" key="1">
    <citation type="journal article" date="2012" name="PLoS Genet.">
        <title>Comparative Genomics of Plant-Associated Pseudomonas spp.: Insights into Diversity and Inheritance of Traits Involved in Multitrophic Interactions.</title>
        <authorList>
            <person name="Loper J.E."/>
            <person name="Hassan K.A."/>
            <person name="Mavrodi D.V."/>
            <person name="Davis E.W.II."/>
            <person name="Lim C.K."/>
            <person name="Shaffer B.T."/>
            <person name="Elbourne L.D."/>
            <person name="Stockwell V.O."/>
            <person name="Hartney S.L."/>
            <person name="Breakwell K."/>
            <person name="Henkels M.D."/>
            <person name="Tetu S.G."/>
            <person name="Rangel L.I."/>
            <person name="Kidarsa T.A."/>
            <person name="Wilson N.L."/>
            <person name="van de Mortel J.E."/>
            <person name="Song C."/>
            <person name="Blumhagen R."/>
            <person name="Radune D."/>
            <person name="Hostetler J.B."/>
            <person name="Brinkac L.M."/>
            <person name="Durkin A.S."/>
            <person name="Kluepfel D.A."/>
            <person name="Wechter W.P."/>
            <person name="Anderson A.J."/>
            <person name="Kim Y.C."/>
            <person name="Pierson L.S.III."/>
            <person name="Pierson E.A."/>
            <person name="Lindow S.E."/>
            <person name="Kobayashi D.Y."/>
            <person name="Raaijmakers J.M."/>
            <person name="Weller D.M."/>
            <person name="Thomashow L.S."/>
            <person name="Allen A.E."/>
            <person name="Paulsen I.T."/>
        </authorList>
    </citation>
    <scope>NUCLEOTIDE SEQUENCE [LARGE SCALE GENOMIC DNA]</scope>
    <source>
        <strain evidence="1 2">O6</strain>
    </source>
</reference>
<dbReference type="EMBL" id="AHOT01000020">
    <property type="protein sequence ID" value="EIM15656.1"/>
    <property type="molecule type" value="Genomic_DNA"/>
</dbReference>